<dbReference type="SUPFAM" id="SSF51011">
    <property type="entry name" value="Glycosyl hydrolase domain"/>
    <property type="match status" value="1"/>
</dbReference>
<dbReference type="PANTHER" id="PTHR10357:SF232">
    <property type="entry name" value="GLYCOSYL HYDROLASE FAMILY 13 CATALYTIC DOMAIN-CONTAINING PROTEIN"/>
    <property type="match status" value="1"/>
</dbReference>
<dbReference type="OrthoDB" id="1740265at2759"/>
<dbReference type="EMBL" id="SWKV01000041">
    <property type="protein sequence ID" value="KAF3037606.1"/>
    <property type="molecule type" value="Genomic_DNA"/>
</dbReference>
<dbReference type="CDD" id="cd03801">
    <property type="entry name" value="GT4_PimA-like"/>
    <property type="match status" value="1"/>
</dbReference>
<comment type="caution">
    <text evidence="5">The sequence shown here is derived from an EMBL/GenBank/DDBJ whole genome shotgun (WGS) entry which is preliminary data.</text>
</comment>
<organism evidence="5 6">
    <name type="scientific">Didymella heteroderae</name>
    <dbReference type="NCBI Taxonomy" id="1769908"/>
    <lineage>
        <taxon>Eukaryota</taxon>
        <taxon>Fungi</taxon>
        <taxon>Dikarya</taxon>
        <taxon>Ascomycota</taxon>
        <taxon>Pezizomycotina</taxon>
        <taxon>Dothideomycetes</taxon>
        <taxon>Pleosporomycetidae</taxon>
        <taxon>Pleosporales</taxon>
        <taxon>Pleosporineae</taxon>
        <taxon>Didymellaceae</taxon>
        <taxon>Didymella</taxon>
    </lineage>
</organism>
<dbReference type="Pfam" id="PF00534">
    <property type="entry name" value="Glycos_transf_1"/>
    <property type="match status" value="1"/>
</dbReference>
<comment type="similarity">
    <text evidence="1">Belongs to the glycosyl hydrolase 13 family.</text>
</comment>
<evidence type="ECO:0000256" key="2">
    <source>
        <dbReference type="ARBA" id="ARBA00022676"/>
    </source>
</evidence>
<dbReference type="PANTHER" id="PTHR10357">
    <property type="entry name" value="ALPHA-AMYLASE FAMILY MEMBER"/>
    <property type="match status" value="1"/>
</dbReference>
<dbReference type="GO" id="GO:0005987">
    <property type="term" value="P:sucrose catabolic process"/>
    <property type="evidence" value="ECO:0007669"/>
    <property type="project" value="TreeGrafter"/>
</dbReference>
<dbReference type="GO" id="GO:0033934">
    <property type="term" value="F:glucan 1,4-alpha-maltotriohydrolase activity"/>
    <property type="evidence" value="ECO:0007669"/>
    <property type="project" value="TreeGrafter"/>
</dbReference>
<dbReference type="GO" id="GO:0004575">
    <property type="term" value="F:sucrose alpha-glucosidase activity"/>
    <property type="evidence" value="ECO:0007669"/>
    <property type="project" value="TreeGrafter"/>
</dbReference>
<dbReference type="InterPro" id="IPR017853">
    <property type="entry name" value="GH"/>
</dbReference>
<feature type="domain" description="Glycosyl hydrolase family 13 catalytic" evidence="4">
    <location>
        <begin position="402"/>
        <end position="823"/>
    </location>
</feature>
<keyword evidence="2" id="KW-0328">Glycosyltransferase</keyword>
<dbReference type="Gene3D" id="3.90.400.10">
    <property type="entry name" value="Oligo-1,6-glucosidase, Domain 2"/>
    <property type="match status" value="1"/>
</dbReference>
<name>A0A9P5BZH6_9PLEO</name>
<dbReference type="GO" id="GO:0004574">
    <property type="term" value="F:oligo-1,6-glucosidase activity"/>
    <property type="evidence" value="ECO:0007669"/>
    <property type="project" value="TreeGrafter"/>
</dbReference>
<gene>
    <name evidence="5" type="ORF">E8E12_001703</name>
</gene>
<dbReference type="GO" id="GO:0004556">
    <property type="term" value="F:alpha-amylase activity"/>
    <property type="evidence" value="ECO:0007669"/>
    <property type="project" value="TreeGrafter"/>
</dbReference>
<dbReference type="Proteomes" id="UP000758155">
    <property type="component" value="Unassembled WGS sequence"/>
</dbReference>
<accession>A0A9P5BZH6</accession>
<evidence type="ECO:0000256" key="3">
    <source>
        <dbReference type="ARBA" id="ARBA00026248"/>
    </source>
</evidence>
<dbReference type="SUPFAM" id="SSF51445">
    <property type="entry name" value="(Trans)glycosidases"/>
    <property type="match status" value="1"/>
</dbReference>
<reference evidence="5" key="1">
    <citation type="submission" date="2019-04" db="EMBL/GenBank/DDBJ databases">
        <title>Sequencing of skin fungus with MAO and IRED activity.</title>
        <authorList>
            <person name="Marsaioli A.J."/>
            <person name="Bonatto J.M.C."/>
            <person name="Reis Junior O."/>
        </authorList>
    </citation>
    <scope>NUCLEOTIDE SEQUENCE</scope>
    <source>
        <strain evidence="5">28M1</strain>
    </source>
</reference>
<evidence type="ECO:0000313" key="6">
    <source>
        <dbReference type="Proteomes" id="UP000758155"/>
    </source>
</evidence>
<dbReference type="AlphaFoldDB" id="A0A9P5BZH6"/>
<dbReference type="Gene3D" id="3.40.50.2000">
    <property type="entry name" value="Glycogen Phosphorylase B"/>
    <property type="match status" value="1"/>
</dbReference>
<dbReference type="InterPro" id="IPR001296">
    <property type="entry name" value="Glyco_trans_1"/>
</dbReference>
<dbReference type="GO" id="GO:0000025">
    <property type="term" value="P:maltose catabolic process"/>
    <property type="evidence" value="ECO:0007669"/>
    <property type="project" value="TreeGrafter"/>
</dbReference>
<dbReference type="CDD" id="cd11333">
    <property type="entry name" value="AmyAc_SI_OligoGlu_DGase"/>
    <property type="match status" value="1"/>
</dbReference>
<dbReference type="Gene3D" id="3.20.20.80">
    <property type="entry name" value="Glycosidases"/>
    <property type="match status" value="1"/>
</dbReference>
<evidence type="ECO:0000259" key="4">
    <source>
        <dbReference type="SMART" id="SM00642"/>
    </source>
</evidence>
<dbReference type="SUPFAM" id="SSF53756">
    <property type="entry name" value="UDP-Glycosyltransferase/glycogen phosphorylase"/>
    <property type="match status" value="1"/>
</dbReference>
<keyword evidence="3" id="KW-0462">Maltose metabolism</keyword>
<evidence type="ECO:0000313" key="5">
    <source>
        <dbReference type="EMBL" id="KAF3037606.1"/>
    </source>
</evidence>
<dbReference type="InterPro" id="IPR045857">
    <property type="entry name" value="O16G_dom_2"/>
</dbReference>
<dbReference type="InterPro" id="IPR006047">
    <property type="entry name" value="GH13_cat_dom"/>
</dbReference>
<proteinExistence type="inferred from homology"/>
<protein>
    <recommendedName>
        <fullName evidence="4">Glycosyl hydrolase family 13 catalytic domain-containing protein</fullName>
    </recommendedName>
</protein>
<dbReference type="Gene3D" id="2.60.40.1180">
    <property type="entry name" value="Golgi alpha-mannosidase II"/>
    <property type="match status" value="1"/>
</dbReference>
<dbReference type="InterPro" id="IPR013780">
    <property type="entry name" value="Glyco_hydro_b"/>
</dbReference>
<evidence type="ECO:0000256" key="1">
    <source>
        <dbReference type="ARBA" id="ARBA00008061"/>
    </source>
</evidence>
<dbReference type="FunFam" id="3.20.20.80:FF:000087">
    <property type="entry name" value="Oligo-1,6-glucosidase IMA1"/>
    <property type="match status" value="1"/>
</dbReference>
<dbReference type="Pfam" id="PF00128">
    <property type="entry name" value="Alpha-amylase"/>
    <property type="match status" value="1"/>
</dbReference>
<dbReference type="GO" id="GO:0016757">
    <property type="term" value="F:glycosyltransferase activity"/>
    <property type="evidence" value="ECO:0007669"/>
    <property type="project" value="UniProtKB-KW"/>
</dbReference>
<keyword evidence="2" id="KW-0808">Transferase</keyword>
<keyword evidence="6" id="KW-1185">Reference proteome</keyword>
<sequence>MRVFLIQTAKGLFSSSGGYKANICLLRFLASCGHSVRQMCYSHHGEVEAYVRTVTEGGRWDPQYRTRRLHLRSGYGEIGTNIKVEELTMEDGVQVVSLNTEAFDDAFGGRGTISYTILKETADYIDEEITSFSPTHVFFNDGLTMQATSANEMPGLKARRIAIVHTAEQLPFGPFSGGMPGHVSSPSEAKLLQQVDGIWSVSEGIRRYALEHGQLETNFFVHHPWTYLDEKTHAMPTRRNNWDKKFVGMINPCKVKGVQIFASLAEMCPQHEFLVYKSWGFDEAIGHQLEQMQNMTCRSPCTDMEEAWRDIKILLVPSLWFEAWGIVVIEAHLRGIPVIASDAGALTEAMLGLGYVVPVNHIRGERDEEGEYVIPKQNVEPWVEALNVLMSDKAEYERVSKRIYPASFRDTNGDGHGDIRGITESLDYLKSLGVDVIWISPIYKSPQVDMGYDISDYKDIDARYGTLKEVDELIRQLGKRDMKLMMDLVVNHTSNQHYWFLESRSSIDNPKRDWYFWRKGRKDKDGKLQPPNNWCRTLDTTQSAWEWDEKTQEFYLSIFSAAQPDLNWESVDVRDAVHDVMRFWLDRGVAGFRMDVIDHISKVQSFPDAKLVITGQQLQPGDEFFANGPRLDEFLHEMRQVLNEYDTITVGEMPFINDEEEIIRTVGRQGSLNMIFLFEILNVDNQPGRPKWSYQDWTASDMARIHERTQRLMIEQDGWNAIFCENHDMPRSISRFADDSDEWRDYAAKMICTKHNTLGGTQYLYQGQEIGMRNIPPDWPIEEYKDIETQNYWKAASEQYVNNWRKLEYARKLIQLKARDHTRTPMQWDASPNAGFCPEEVKPWMRVNDDYRRVNVQAQLDDPQSVLSYWKRCVEFRKSHKDVFIYGGFEILDEENKDVVAFRRWSAEESWITITNFTGMHLEWSALGDNDMEEWVIGNYPLDTHKLGSGSTVSLRPWEAVIGRCSKPKG</sequence>
<dbReference type="SMART" id="SM00642">
    <property type="entry name" value="Aamy"/>
    <property type="match status" value="1"/>
</dbReference>